<keyword evidence="3" id="KW-1185">Reference proteome</keyword>
<dbReference type="Gene3D" id="3.40.630.30">
    <property type="match status" value="1"/>
</dbReference>
<accession>A0A7T7XM05</accession>
<dbReference type="Pfam" id="PF13523">
    <property type="entry name" value="Acetyltransf_8"/>
    <property type="match status" value="1"/>
</dbReference>
<evidence type="ECO:0000313" key="2">
    <source>
        <dbReference type="EMBL" id="QQO08738.1"/>
    </source>
</evidence>
<organism evidence="2 3">
    <name type="scientific">Breznakiella homolactica</name>
    <dbReference type="NCBI Taxonomy" id="2798577"/>
    <lineage>
        <taxon>Bacteria</taxon>
        <taxon>Pseudomonadati</taxon>
        <taxon>Spirochaetota</taxon>
        <taxon>Spirochaetia</taxon>
        <taxon>Spirochaetales</taxon>
        <taxon>Breznakiellaceae</taxon>
        <taxon>Breznakiella</taxon>
    </lineage>
</organism>
<dbReference type="EMBL" id="CP067089">
    <property type="protein sequence ID" value="QQO08738.1"/>
    <property type="molecule type" value="Genomic_DNA"/>
</dbReference>
<reference evidence="2" key="1">
    <citation type="submission" date="2021-01" db="EMBL/GenBank/DDBJ databases">
        <title>Description of Breznakiella homolactica.</title>
        <authorList>
            <person name="Song Y."/>
            <person name="Brune A."/>
        </authorList>
    </citation>
    <scope>NUCLEOTIDE SEQUENCE</scope>
    <source>
        <strain evidence="2">RmG30</strain>
    </source>
</reference>
<gene>
    <name evidence="2" type="ORF">JFL75_17695</name>
</gene>
<dbReference type="KEGG" id="bhc:JFL75_17695"/>
<evidence type="ECO:0000259" key="1">
    <source>
        <dbReference type="PROSITE" id="PS51186"/>
    </source>
</evidence>
<dbReference type="GO" id="GO:0016747">
    <property type="term" value="F:acyltransferase activity, transferring groups other than amino-acyl groups"/>
    <property type="evidence" value="ECO:0007669"/>
    <property type="project" value="InterPro"/>
</dbReference>
<dbReference type="Proteomes" id="UP000595917">
    <property type="component" value="Chromosome"/>
</dbReference>
<proteinExistence type="predicted"/>
<dbReference type="SUPFAM" id="SSF55729">
    <property type="entry name" value="Acyl-CoA N-acyltransferases (Nat)"/>
    <property type="match status" value="1"/>
</dbReference>
<sequence>MNKTELRLRPLEDGDIPRLTAWLYKDYIRQWYHDPEEWLKEVRERKGAFAFLRHFIVLDGDTPLGFCQYYDCFDAQEEWYEVTEPKTIYSIDYLIGEEAYLGKGWGTAIVGALVEAIRNLGHAKTILVQPEPENIPSNRALLANGFIFDEAKGYYRFSLVP</sequence>
<name>A0A7T7XM05_9SPIR</name>
<dbReference type="PROSITE" id="PS51186">
    <property type="entry name" value="GNAT"/>
    <property type="match status" value="1"/>
</dbReference>
<dbReference type="InterPro" id="IPR016181">
    <property type="entry name" value="Acyl_CoA_acyltransferase"/>
</dbReference>
<dbReference type="CDD" id="cd04301">
    <property type="entry name" value="NAT_SF"/>
    <property type="match status" value="1"/>
</dbReference>
<protein>
    <submittedName>
        <fullName evidence="2">GNAT family N-acetyltransferase</fullName>
    </submittedName>
</protein>
<feature type="domain" description="N-acetyltransferase" evidence="1">
    <location>
        <begin position="6"/>
        <end position="161"/>
    </location>
</feature>
<dbReference type="RefSeq" id="WP_215626044.1">
    <property type="nucleotide sequence ID" value="NZ_CP067089.2"/>
</dbReference>
<dbReference type="InterPro" id="IPR000182">
    <property type="entry name" value="GNAT_dom"/>
</dbReference>
<evidence type="ECO:0000313" key="3">
    <source>
        <dbReference type="Proteomes" id="UP000595917"/>
    </source>
</evidence>
<dbReference type="AlphaFoldDB" id="A0A7T7XM05"/>